<protein>
    <submittedName>
        <fullName evidence="1">Uncharacterized protein</fullName>
    </submittedName>
</protein>
<keyword evidence="2" id="KW-1185">Reference proteome</keyword>
<organism evidence="1 2">
    <name type="scientific">Naganishia friedmannii</name>
    <dbReference type="NCBI Taxonomy" id="89922"/>
    <lineage>
        <taxon>Eukaryota</taxon>
        <taxon>Fungi</taxon>
        <taxon>Dikarya</taxon>
        <taxon>Basidiomycota</taxon>
        <taxon>Agaricomycotina</taxon>
        <taxon>Tremellomycetes</taxon>
        <taxon>Filobasidiales</taxon>
        <taxon>Filobasidiaceae</taxon>
        <taxon>Naganishia</taxon>
    </lineage>
</organism>
<sequence>MSASDSPTTAPTTPYQLVTEWTRFQKKGAGPLPLENFKLDKQQLKDLKTRYEKGINAVARLIDNHQHIDTAVAATAVLHLYTELPCVGKLKNFCVPDLTFESLHLILDKNLKEWANDDIIDCCAQVLCRAAYRTEDQVARSANLVRTPSKTFILRTHVFQSFVHPTAGTFIENESSRQAMLTHPWFRCLKSQLEQSHDAVIYLPITLNNLHWIAAKLDVSTGIWSFADSMNFSSIPTVYFDSCILLSKMLGISSPQTQPPLCNATFRSGVQVDGHSCGYFALNAIEADLFGTPLASTSTRTYQRLRTFWMICQEHVEDHGPVVNGRVQFGAGRQAETMEDGMFDLDQFHSPTLHKVGQQLRRLKSHLFPTQVVQPIHDQTSPPTQSTVQPLAECSAVIPKSFSVPSSLPIEDASAYREVESVDESDTEDETDTSDMLWSDTEYMEIDASDCIQEKPSGRKRQPLQRSNAFLPPVLEKGEKDDIVAPVQSAYALLQNSTATIETTRTTGKPMSKIVNRNKNTARAEERPDLWNRFVRRVKEAAPAAKVDKQLWPKHVWCPACRKWTPLKAVFQVSDFVKHYKDCIKDYPAVCLETQEPIEPVSATRLELASKSKKVTSKPSTQIGRAIISHSTKSIASFFSAVPKPGGKVSVSYPGRPCPGLSDAFDPRIGVYLGRTGAGGGGAPVLKVIIGKARLQLISMQRARMKSQKSAITGPAYSAADLKGLVNLLREKNYKWINHKNLGLVRAAACTGEANRIGLPCDPCRSLRTNKIFTNALQREPPASDKVKYTPNYYVKGFLHELALQYHGLDRLFDPKGKQSVMLRFATMLHDDQAGENKYEIYRGMSEAIYHTQERKSRGKGTQGLVRNQLFVNTMHSLALMSAYAYRKLHKLFSGPTIRYLKLQRQNMPAFRLGIDPENFDIAAKLLDGNGDTSPLCLSVDDTALVPKLRSLYDTQRETWSLVGHVSDTGNTAFGADLIFDREVDVRAAIQENVLKRGTKMRGYLLTSNTPGTPSILLAAFPIGDLITAEQLLPPMKEVIRQLERVGLAKRVISIVSDGAPTEVAAQNEMMRIYTRQETRLPPPSDRFGEIVIDYMMIGETKTITLVDAKHTSKNSMNAQCTGARVLVLGDHTVTYSQLLEIIQTSGSPLFKGDVVKSDRQDDQRMERYLSPDTMDHVVTNMPGDLGFQVYLYIFGELHSAVQSRSLCNAERMQMLLTTEYFLQGWQTFIQQHPDYGPPQFLPHAFFKLVKRLIRGVIGMILLLRDAGADGQVPLLPWRHMTETLEHYFGTARRFVQEFDAVQFAQLSKKISLLIDFEVGGAMGIFDEAAEEARSRRGYQHTYHIGTDLDVTSLATYPTESDVRTISLMAGNTAGDLLCALGMRVEWDLGPARALTIGQTEDFNLMVDNQDEADQVQENDEVTSEGEFKVFLDGYLKNMDPGYDTMLEEMINSATNMDTSQKTRETVAEVALAVTALEVETDANL</sequence>
<proteinExistence type="predicted"/>
<evidence type="ECO:0000313" key="2">
    <source>
        <dbReference type="Proteomes" id="UP001227268"/>
    </source>
</evidence>
<evidence type="ECO:0000313" key="1">
    <source>
        <dbReference type="EMBL" id="KAJ9103214.1"/>
    </source>
</evidence>
<dbReference type="Proteomes" id="UP001227268">
    <property type="component" value="Unassembled WGS sequence"/>
</dbReference>
<name>A0ACC2VW47_9TREE</name>
<reference evidence="1" key="1">
    <citation type="submission" date="2023-04" db="EMBL/GenBank/DDBJ databases">
        <title>Draft Genome sequencing of Naganishia species isolated from polar environments using Oxford Nanopore Technology.</title>
        <authorList>
            <person name="Leo P."/>
            <person name="Venkateswaran K."/>
        </authorList>
    </citation>
    <scope>NUCLEOTIDE SEQUENCE</scope>
    <source>
        <strain evidence="1">MNA-CCFEE 5423</strain>
    </source>
</reference>
<gene>
    <name evidence="1" type="ORF">QFC21_002637</name>
</gene>
<accession>A0ACC2VW47</accession>
<dbReference type="EMBL" id="JASBWT010000007">
    <property type="protein sequence ID" value="KAJ9103214.1"/>
    <property type="molecule type" value="Genomic_DNA"/>
</dbReference>
<comment type="caution">
    <text evidence="1">The sequence shown here is derived from an EMBL/GenBank/DDBJ whole genome shotgun (WGS) entry which is preliminary data.</text>
</comment>